<dbReference type="InterPro" id="IPR050281">
    <property type="entry name" value="Flavin_monoamine_oxidase"/>
</dbReference>
<evidence type="ECO:0000256" key="3">
    <source>
        <dbReference type="ARBA" id="ARBA00012535"/>
    </source>
</evidence>
<accession>A0ABU1DGB7</accession>
<evidence type="ECO:0000256" key="5">
    <source>
        <dbReference type="ARBA" id="ARBA00023070"/>
    </source>
</evidence>
<gene>
    <name evidence="8" type="ORF">IHQ68_10710</name>
</gene>
<dbReference type="RefSeq" id="WP_309391579.1">
    <property type="nucleotide sequence ID" value="NZ_JADBEO010000019.1"/>
</dbReference>
<sequence length="409" mass="42918">MAGSHVDVAVVGGGAAGIAAARRLRDAGRDVLLLEARERLGGRAFTRLDPAGGPLDLGCGWLHSGDVNPWTEIAGRAGLKVDRSPAPWSRPGMGLGFSEEDLASFQAAREAFHDQLGELLRRGDAPASDALEPGGRWNALLSAIYTYVSGGEIGRISARDLVNYGDTGFNYRVAGGYGALIAGHVGDAPVALGTAVSRVDHTGASIRLETAKGTIEAEKVVIALPSALIAEGAVAFTPDLPQKREAAAGLPLGLADKVYFMLDRPDGFEADSRAFGRRDRVATAAYHFRPSGRPLVEAYFGGDCADALEREGEPAFADFALAELSGLFGEGIRARLSPLPTHLWRADPFARGSYSFALPGRAGDRKLLAEPVDGRLFFAGEACSEEDYSTAHGAYRTGIAAAEAILAGE</sequence>
<evidence type="ECO:0000313" key="9">
    <source>
        <dbReference type="Proteomes" id="UP001181622"/>
    </source>
</evidence>
<dbReference type="PANTHER" id="PTHR10742:SF410">
    <property type="entry name" value="LYSINE-SPECIFIC HISTONE DEMETHYLASE 2"/>
    <property type="match status" value="1"/>
</dbReference>
<dbReference type="Pfam" id="PF01593">
    <property type="entry name" value="Amino_oxidase"/>
    <property type="match status" value="1"/>
</dbReference>
<dbReference type="PANTHER" id="PTHR10742">
    <property type="entry name" value="FLAVIN MONOAMINE OXIDASE"/>
    <property type="match status" value="1"/>
</dbReference>
<comment type="pathway">
    <text evidence="1">Plant hormone metabolism; auxin biosynthesis.</text>
</comment>
<dbReference type="Proteomes" id="UP001181622">
    <property type="component" value="Unassembled WGS sequence"/>
</dbReference>
<proteinExistence type="inferred from homology"/>
<evidence type="ECO:0000256" key="4">
    <source>
        <dbReference type="ARBA" id="ARBA00017871"/>
    </source>
</evidence>
<dbReference type="SUPFAM" id="SSF54373">
    <property type="entry name" value="FAD-linked reductases, C-terminal domain"/>
    <property type="match status" value="1"/>
</dbReference>
<dbReference type="EC" id="1.13.12.3" evidence="3"/>
<keyword evidence="5" id="KW-0073">Auxin biosynthesis</keyword>
<name>A0ABU1DGB7_9HYPH</name>
<comment type="similarity">
    <text evidence="2">Belongs to the tryptophan 2-monooxygenase family.</text>
</comment>
<evidence type="ECO:0000313" key="8">
    <source>
        <dbReference type="EMBL" id="MDR4307090.1"/>
    </source>
</evidence>
<evidence type="ECO:0000256" key="6">
    <source>
        <dbReference type="ARBA" id="ARBA00047321"/>
    </source>
</evidence>
<keyword evidence="9" id="KW-1185">Reference proteome</keyword>
<evidence type="ECO:0000256" key="1">
    <source>
        <dbReference type="ARBA" id="ARBA00004814"/>
    </source>
</evidence>
<dbReference type="InterPro" id="IPR036188">
    <property type="entry name" value="FAD/NAD-bd_sf"/>
</dbReference>
<evidence type="ECO:0000256" key="2">
    <source>
        <dbReference type="ARBA" id="ARBA00005833"/>
    </source>
</evidence>
<dbReference type="Gene3D" id="3.50.50.60">
    <property type="entry name" value="FAD/NAD(P)-binding domain"/>
    <property type="match status" value="1"/>
</dbReference>
<dbReference type="EMBL" id="JADBEO010000019">
    <property type="protein sequence ID" value="MDR4307090.1"/>
    <property type="molecule type" value="Genomic_DNA"/>
</dbReference>
<comment type="caution">
    <text evidence="8">The sequence shown here is derived from an EMBL/GenBank/DDBJ whole genome shotgun (WGS) entry which is preliminary data.</text>
</comment>
<organism evidence="8 9">
    <name type="scientific">Chelatococcus sambhunathii</name>
    <dbReference type="NCBI Taxonomy" id="363953"/>
    <lineage>
        <taxon>Bacteria</taxon>
        <taxon>Pseudomonadati</taxon>
        <taxon>Pseudomonadota</taxon>
        <taxon>Alphaproteobacteria</taxon>
        <taxon>Hyphomicrobiales</taxon>
        <taxon>Chelatococcaceae</taxon>
        <taxon>Chelatococcus</taxon>
    </lineage>
</organism>
<dbReference type="InterPro" id="IPR002937">
    <property type="entry name" value="Amino_oxidase"/>
</dbReference>
<dbReference type="SUPFAM" id="SSF51905">
    <property type="entry name" value="FAD/NAD(P)-binding domain"/>
    <property type="match status" value="1"/>
</dbReference>
<feature type="domain" description="Amine oxidase" evidence="7">
    <location>
        <begin position="16"/>
        <end position="406"/>
    </location>
</feature>
<reference evidence="8" key="1">
    <citation type="submission" date="2020-10" db="EMBL/GenBank/DDBJ databases">
        <authorList>
            <person name="Abbas A."/>
            <person name="Razzaq R."/>
            <person name="Waqas M."/>
            <person name="Abbas N."/>
            <person name="Nielsen T.K."/>
            <person name="Hansen L.H."/>
            <person name="Hussain S."/>
            <person name="Shahid M."/>
        </authorList>
    </citation>
    <scope>NUCLEOTIDE SEQUENCE</scope>
    <source>
        <strain evidence="8">S14</strain>
    </source>
</reference>
<evidence type="ECO:0000259" key="7">
    <source>
        <dbReference type="Pfam" id="PF01593"/>
    </source>
</evidence>
<comment type="catalytic activity">
    <reaction evidence="6">
        <text>L-tryptophan + O2 = indole-3-acetamide + CO2 + H2O</text>
        <dbReference type="Rhea" id="RHEA:16165"/>
        <dbReference type="ChEBI" id="CHEBI:15377"/>
        <dbReference type="ChEBI" id="CHEBI:15379"/>
        <dbReference type="ChEBI" id="CHEBI:16031"/>
        <dbReference type="ChEBI" id="CHEBI:16526"/>
        <dbReference type="ChEBI" id="CHEBI:57912"/>
        <dbReference type="EC" id="1.13.12.3"/>
    </reaction>
</comment>
<protein>
    <recommendedName>
        <fullName evidence="4">Tryptophan 2-monooxygenase</fullName>
        <ecNumber evidence="3">1.13.12.3</ecNumber>
    </recommendedName>
</protein>
<dbReference type="PRINTS" id="PR00420">
    <property type="entry name" value="RNGMNOXGNASE"/>
</dbReference>